<keyword evidence="5" id="KW-1185">Reference proteome</keyword>
<protein>
    <submittedName>
        <fullName evidence="4">Terminase large subunit</fullName>
    </submittedName>
</protein>
<dbReference type="Proteomes" id="UP001597322">
    <property type="component" value="Unassembled WGS sequence"/>
</dbReference>
<dbReference type="Pfam" id="PF20441">
    <property type="entry name" value="TerL_nuclease"/>
    <property type="match status" value="1"/>
</dbReference>
<sequence length="540" mass="59859">MTKTTPYLPSSHPSWLFDDSPIPDPHGKGQRAVDFLRALKHPKSTAPGRAFQLDPWVERLVRKVYGDTKPDGTRRIKTVFALIPRGNRKTTLGAALCLLALGPERVPGSQVVSAAVDRDQARIALEEMKGVIAAHPRLEAAFHVQDTKNRITHRKSSAFYRAMSADAATAHGRTPVFALVDELHAWKKRDLWDAIKTGLVKTPGSLLVVTTTAGIGHENIAYETYKYAKAVATGQIEDDAFLPIIFEADPKEDWRDEAVWHRVNPGLSCNPPYPDIVGLRQMVREAEHRPADREMIRQLHLNVWLDGAANPEWSLDVWDENAGELDLSELEGRPAWVGVDLAKRIDLCAVAIAIPMEDGRTALHVQSFCPAGTIRKRTDGVPYPLWRDQGYLTECPGDAIDLELVENYIRGLCERFQVEEIAFDRWHAQDVMKSLEADGLPVAEFPQNIATFARPVIDFEAAMFDRKLVHGGNPLLRWAVGNVVLYTDGSGNRRPLKEKSIDKIDPAVAAIIANGRAAQGVSGRSSYDDADLSDLSLFAV</sequence>
<dbReference type="EMBL" id="JBHUEQ010000003">
    <property type="protein sequence ID" value="MFD1744058.1"/>
    <property type="molecule type" value="Genomic_DNA"/>
</dbReference>
<dbReference type="InterPro" id="IPR027417">
    <property type="entry name" value="P-loop_NTPase"/>
</dbReference>
<evidence type="ECO:0000313" key="5">
    <source>
        <dbReference type="Proteomes" id="UP001597322"/>
    </source>
</evidence>
<name>A0ABW4M0W8_9HYPH</name>
<evidence type="ECO:0000259" key="2">
    <source>
        <dbReference type="Pfam" id="PF03354"/>
    </source>
</evidence>
<accession>A0ABW4M0W8</accession>
<evidence type="ECO:0000313" key="4">
    <source>
        <dbReference type="EMBL" id="MFD1744058.1"/>
    </source>
</evidence>
<evidence type="ECO:0000256" key="1">
    <source>
        <dbReference type="SAM" id="MobiDB-lite"/>
    </source>
</evidence>
<dbReference type="Gene3D" id="3.40.50.300">
    <property type="entry name" value="P-loop containing nucleotide triphosphate hydrolases"/>
    <property type="match status" value="1"/>
</dbReference>
<feature type="domain" description="Terminase large subunit-like endonuclease" evidence="3">
    <location>
        <begin position="236"/>
        <end position="519"/>
    </location>
</feature>
<feature type="domain" description="Terminase large subunit-like ATPase" evidence="2">
    <location>
        <begin position="56"/>
        <end position="229"/>
    </location>
</feature>
<reference evidence="5" key="1">
    <citation type="journal article" date="2019" name="Int. J. Syst. Evol. Microbiol.">
        <title>The Global Catalogue of Microorganisms (GCM) 10K type strain sequencing project: providing services to taxonomists for standard genome sequencing and annotation.</title>
        <authorList>
            <consortium name="The Broad Institute Genomics Platform"/>
            <consortium name="The Broad Institute Genome Sequencing Center for Infectious Disease"/>
            <person name="Wu L."/>
            <person name="Ma J."/>
        </authorList>
    </citation>
    <scope>NUCLEOTIDE SEQUENCE [LARGE SCALE GENOMIC DNA]</scope>
    <source>
        <strain evidence="5">CG52</strain>
    </source>
</reference>
<dbReference type="PANTHER" id="PTHR41287">
    <property type="match status" value="1"/>
</dbReference>
<proteinExistence type="predicted"/>
<feature type="compositionally biased region" description="Polar residues" evidence="1">
    <location>
        <begin position="1"/>
        <end position="13"/>
    </location>
</feature>
<feature type="region of interest" description="Disordered" evidence="1">
    <location>
        <begin position="1"/>
        <end position="23"/>
    </location>
</feature>
<dbReference type="InterPro" id="IPR046461">
    <property type="entry name" value="TerL_ATPase"/>
</dbReference>
<dbReference type="InterPro" id="IPR005021">
    <property type="entry name" value="Terminase_largesu-like"/>
</dbReference>
<dbReference type="PANTHER" id="PTHR41287:SF1">
    <property type="entry name" value="PROTEIN YMFN"/>
    <property type="match status" value="1"/>
</dbReference>
<gene>
    <name evidence="4" type="ORF">ACFSE1_01155</name>
</gene>
<evidence type="ECO:0000259" key="3">
    <source>
        <dbReference type="Pfam" id="PF20441"/>
    </source>
</evidence>
<dbReference type="RefSeq" id="WP_377395337.1">
    <property type="nucleotide sequence ID" value="NZ_JBHUEQ010000003.1"/>
</dbReference>
<dbReference type="InterPro" id="IPR046462">
    <property type="entry name" value="TerL_nuclease"/>
</dbReference>
<comment type="caution">
    <text evidence="4">The sequence shown here is derived from an EMBL/GenBank/DDBJ whole genome shotgun (WGS) entry which is preliminary data.</text>
</comment>
<organism evidence="4 5">
    <name type="scientific">Rhizobium helianthi</name>
    <dbReference type="NCBI Taxonomy" id="1132695"/>
    <lineage>
        <taxon>Bacteria</taxon>
        <taxon>Pseudomonadati</taxon>
        <taxon>Pseudomonadota</taxon>
        <taxon>Alphaproteobacteria</taxon>
        <taxon>Hyphomicrobiales</taxon>
        <taxon>Rhizobiaceae</taxon>
        <taxon>Rhizobium/Agrobacterium group</taxon>
        <taxon>Rhizobium</taxon>
    </lineage>
</organism>
<dbReference type="Pfam" id="PF03354">
    <property type="entry name" value="TerL_ATPase"/>
    <property type="match status" value="1"/>
</dbReference>